<dbReference type="NCBIfam" id="TIGR01409">
    <property type="entry name" value="TAT_signal_seq"/>
    <property type="match status" value="1"/>
</dbReference>
<dbReference type="RefSeq" id="WP_083846130.1">
    <property type="nucleotide sequence ID" value="NZ_AJQT01000047.1"/>
</dbReference>
<dbReference type="Proteomes" id="UP000217211">
    <property type="component" value="Chromosome"/>
</dbReference>
<evidence type="ECO:0000313" key="7">
    <source>
        <dbReference type="EMBL" id="ASY62753.1"/>
    </source>
</evidence>
<evidence type="ECO:0000259" key="5">
    <source>
        <dbReference type="Pfam" id="PF00174"/>
    </source>
</evidence>
<dbReference type="GO" id="GO:0043546">
    <property type="term" value="F:molybdopterin cofactor binding"/>
    <property type="evidence" value="ECO:0007669"/>
    <property type="project" value="TreeGrafter"/>
</dbReference>
<dbReference type="GO" id="GO:0008482">
    <property type="term" value="F:sulfite oxidase activity"/>
    <property type="evidence" value="ECO:0007669"/>
    <property type="project" value="TreeGrafter"/>
</dbReference>
<keyword evidence="3" id="KW-0479">Metal-binding</keyword>
<dbReference type="OrthoDB" id="9795587at2"/>
<dbReference type="PRINTS" id="PR00407">
    <property type="entry name" value="EUMOPTERIN"/>
</dbReference>
<dbReference type="eggNOG" id="COG2041">
    <property type="taxonomic scope" value="Bacteria"/>
</dbReference>
<dbReference type="CDD" id="cd02110">
    <property type="entry name" value="SO_family_Moco_dimer"/>
    <property type="match status" value="1"/>
</dbReference>
<feature type="domain" description="Moybdenum cofactor oxidoreductase dimerisation" evidence="6">
    <location>
        <begin position="330"/>
        <end position="445"/>
    </location>
</feature>
<dbReference type="SUPFAM" id="SSF56524">
    <property type="entry name" value="Oxidoreductase molybdopterin-binding domain"/>
    <property type="match status" value="1"/>
</dbReference>
<evidence type="ECO:0000256" key="3">
    <source>
        <dbReference type="ARBA" id="ARBA00022723"/>
    </source>
</evidence>
<dbReference type="PANTHER" id="PTHR19372">
    <property type="entry name" value="SULFITE REDUCTASE"/>
    <property type="match status" value="1"/>
</dbReference>
<gene>
    <name evidence="7" type="ORF">SJ05684_c12980</name>
</gene>
<keyword evidence="4" id="KW-0560">Oxidoreductase</keyword>
<dbReference type="InterPro" id="IPR014756">
    <property type="entry name" value="Ig_E-set"/>
</dbReference>
<dbReference type="PANTHER" id="PTHR19372:SF7">
    <property type="entry name" value="SULFITE OXIDASE, MITOCHONDRIAL"/>
    <property type="match status" value="1"/>
</dbReference>
<dbReference type="KEGG" id="esj:SJ05684_c12980"/>
<dbReference type="AlphaFoldDB" id="A0A249P9Z1"/>
<dbReference type="Pfam" id="PF00174">
    <property type="entry name" value="Oxidored_molyb"/>
    <property type="match status" value="1"/>
</dbReference>
<dbReference type="PROSITE" id="PS51318">
    <property type="entry name" value="TAT"/>
    <property type="match status" value="1"/>
</dbReference>
<dbReference type="Pfam" id="PF03404">
    <property type="entry name" value="Mo-co_dimer"/>
    <property type="match status" value="1"/>
</dbReference>
<evidence type="ECO:0000256" key="2">
    <source>
        <dbReference type="ARBA" id="ARBA00022505"/>
    </source>
</evidence>
<dbReference type="GO" id="GO:0030151">
    <property type="term" value="F:molybdenum ion binding"/>
    <property type="evidence" value="ECO:0007669"/>
    <property type="project" value="InterPro"/>
</dbReference>
<sequence length="448" mass="48936">MAVHGQKGQVEQILTPADIRTAYHEDPEGAEQRLFGRISCPDRRGFLQNAGLAALGAALGAAMPFHRNFPAGLMPIAFAQDTGAELMKEKDGLTLLNDRPLNAETPPHLLDDDVTPYARLFIRSNGLIPQTALDKNAEDWTLRIDGVVDNELSLSLDDLKNDFENVTLALVLECAGNGRAFFEPGASGNQWTVGAVGCPEWTGVRLRDVLERAGVKPSAVYTGHYGNDVDLSGDQDKVVISRGVPIEKAMEPEALIVWAMNGEDLPALHGFPLRLVIPGYPGSASQKFLTRIWVRDQVHDGPKMGGYSYRLPAYPVAPGTEVPEEDMEILTVMPVKSIVTAPATGSNVPAGQATEVRGHAWAGNGDVKAMHVSLDFGQSWQEATLEAPRNKFAWQRWRANVTPPEKGYYEVWARATDMNDVMQPPVTPGWNPRGYGNNMVHRIALFAQ</sequence>
<dbReference type="InterPro" id="IPR006311">
    <property type="entry name" value="TAT_signal"/>
</dbReference>
<evidence type="ECO:0000256" key="1">
    <source>
        <dbReference type="ARBA" id="ARBA00001924"/>
    </source>
</evidence>
<proteinExistence type="predicted"/>
<keyword evidence="2" id="KW-0500">Molybdenum</keyword>
<keyword evidence="8" id="KW-1185">Reference proteome</keyword>
<dbReference type="InterPro" id="IPR000572">
    <property type="entry name" value="OxRdtase_Mopterin-bd_dom"/>
</dbReference>
<feature type="domain" description="Oxidoreductase molybdopterin-binding" evidence="5">
    <location>
        <begin position="135"/>
        <end position="301"/>
    </location>
</feature>
<dbReference type="GO" id="GO:0020037">
    <property type="term" value="F:heme binding"/>
    <property type="evidence" value="ECO:0007669"/>
    <property type="project" value="TreeGrafter"/>
</dbReference>
<evidence type="ECO:0000259" key="6">
    <source>
        <dbReference type="Pfam" id="PF03404"/>
    </source>
</evidence>
<evidence type="ECO:0000313" key="8">
    <source>
        <dbReference type="Proteomes" id="UP000217211"/>
    </source>
</evidence>
<reference evidence="7 8" key="1">
    <citation type="submission" date="2017-08" db="EMBL/GenBank/DDBJ databases">
        <title>Multipartite genome sequences of Sinorhizobium species nodulating soybeans.</title>
        <authorList>
            <person name="Tian C.F."/>
        </authorList>
    </citation>
    <scope>NUCLEOTIDE SEQUENCE [LARGE SCALE GENOMIC DNA]</scope>
    <source>
        <strain evidence="7 8">CCBAU 05684</strain>
    </source>
</reference>
<dbReference type="SUPFAM" id="SSF81296">
    <property type="entry name" value="E set domains"/>
    <property type="match status" value="1"/>
</dbReference>
<organism evidence="7 8">
    <name type="scientific">Sinorhizobium sojae CCBAU 05684</name>
    <dbReference type="NCBI Taxonomy" id="716928"/>
    <lineage>
        <taxon>Bacteria</taxon>
        <taxon>Pseudomonadati</taxon>
        <taxon>Pseudomonadota</taxon>
        <taxon>Alphaproteobacteria</taxon>
        <taxon>Hyphomicrobiales</taxon>
        <taxon>Rhizobiaceae</taxon>
        <taxon>Sinorhizobium/Ensifer group</taxon>
        <taxon>Sinorhizobium</taxon>
    </lineage>
</organism>
<accession>A0A249P9Z1</accession>
<dbReference type="GO" id="GO:0006790">
    <property type="term" value="P:sulfur compound metabolic process"/>
    <property type="evidence" value="ECO:0007669"/>
    <property type="project" value="TreeGrafter"/>
</dbReference>
<dbReference type="EMBL" id="CP023067">
    <property type="protein sequence ID" value="ASY62753.1"/>
    <property type="molecule type" value="Genomic_DNA"/>
</dbReference>
<dbReference type="Gene3D" id="2.60.40.650">
    <property type="match status" value="1"/>
</dbReference>
<dbReference type="InterPro" id="IPR008335">
    <property type="entry name" value="Mopterin_OxRdtase_euk"/>
</dbReference>
<dbReference type="InterPro" id="IPR005066">
    <property type="entry name" value="MoCF_OxRdtse_dimer"/>
</dbReference>
<name>A0A249P9Z1_9HYPH</name>
<dbReference type="InterPro" id="IPR036374">
    <property type="entry name" value="OxRdtase_Mopterin-bd_sf"/>
</dbReference>
<comment type="cofactor">
    <cofactor evidence="1">
        <name>Mo-molybdopterin</name>
        <dbReference type="ChEBI" id="CHEBI:71302"/>
    </cofactor>
</comment>
<dbReference type="InterPro" id="IPR019546">
    <property type="entry name" value="TAT_signal_bac_arc"/>
</dbReference>
<evidence type="ECO:0000256" key="4">
    <source>
        <dbReference type="ARBA" id="ARBA00023002"/>
    </source>
</evidence>
<protein>
    <submittedName>
        <fullName evidence="7">Putative molybdenum containing oxidoreductase</fullName>
    </submittedName>
</protein>
<dbReference type="Gene3D" id="3.90.420.10">
    <property type="entry name" value="Oxidoreductase, molybdopterin-binding domain"/>
    <property type="match status" value="1"/>
</dbReference>
<dbReference type="STRING" id="716928.GCA_000261485_02524"/>